<protein>
    <submittedName>
        <fullName evidence="6">Glycosyltransferase</fullName>
    </submittedName>
</protein>
<comment type="similarity">
    <text evidence="1">Belongs to the glycosyltransferase 2 family.</text>
</comment>
<evidence type="ECO:0000256" key="2">
    <source>
        <dbReference type="ARBA" id="ARBA00022676"/>
    </source>
</evidence>
<dbReference type="InterPro" id="IPR001173">
    <property type="entry name" value="Glyco_trans_2-like"/>
</dbReference>
<dbReference type="CDD" id="cd04186">
    <property type="entry name" value="GT_2_like_c"/>
    <property type="match status" value="1"/>
</dbReference>
<evidence type="ECO:0000256" key="3">
    <source>
        <dbReference type="ARBA" id="ARBA00022679"/>
    </source>
</evidence>
<dbReference type="InterPro" id="IPR001296">
    <property type="entry name" value="Glyco_trans_1"/>
</dbReference>
<dbReference type="InterPro" id="IPR029044">
    <property type="entry name" value="Nucleotide-diphossugar_trans"/>
</dbReference>
<keyword evidence="3" id="KW-0808">Transferase</keyword>
<dbReference type="GO" id="GO:0016757">
    <property type="term" value="F:glycosyltransferase activity"/>
    <property type="evidence" value="ECO:0007669"/>
    <property type="project" value="UniProtKB-KW"/>
</dbReference>
<dbReference type="Gene3D" id="3.40.50.2000">
    <property type="entry name" value="Glycogen Phosphorylase B"/>
    <property type="match status" value="1"/>
</dbReference>
<reference evidence="6 7" key="1">
    <citation type="submission" date="2020-10" db="EMBL/GenBank/DDBJ databases">
        <title>Connecting structure to function with the recovery of over 1000 high-quality activated sludge metagenome-assembled genomes encoding full-length rRNA genes using long-read sequencing.</title>
        <authorList>
            <person name="Singleton C.M."/>
            <person name="Petriglieri F."/>
            <person name="Kristensen J.M."/>
            <person name="Kirkegaard R.H."/>
            <person name="Michaelsen T.Y."/>
            <person name="Andersen M.H."/>
            <person name="Karst S.M."/>
            <person name="Dueholm M.S."/>
            <person name="Nielsen P.H."/>
            <person name="Albertsen M."/>
        </authorList>
    </citation>
    <scope>NUCLEOTIDE SEQUENCE [LARGE SCALE GENOMIC DNA]</scope>
    <source>
        <strain evidence="6">Fred_18-Q3-R57-64_BAT3C.720</strain>
    </source>
</reference>
<evidence type="ECO:0000313" key="7">
    <source>
        <dbReference type="Proteomes" id="UP000706151"/>
    </source>
</evidence>
<sequence>MKKLIDAAKLAIAYCGDLKGVATRTVAVLRTEGLQGLWLRLRILLDQSSNSKGPVPRPVFARTRRIGYSSVPRTYTVDIIVCVHNALDDTLRCLESVADNSSPPYNMVIVDDGSADETALYIQRFAAEHGAQLIRNPTALGYTFAANMGLCASSADFVVLLNSDTIVSPSWLDRMIACALSDEAIGVVGPLSNTASWQSVPRVIGADGDWAGNPLPQSWTVARMAAAVGRVAPRMYPRVGFVNGFCFLIRRATLEAVGRFDEEGFGRGYGEENDFCLRAVDAGWQLAIAEDAYVFHAQSKSYSPERRHALSHLAGETLARKHGDLRVFERLRWTQNHPLLQYMRARCAAIAEESELFDNMQQRFAGKRMLFVLPVTTSGGGGNVVLCEVLALRRAGIDAEIANLEFNRRLFERHHPDLHIPARYFRSPAELSALASEFDAVVASYHSTVEWLKPLAEAGMPTTIAYYVQDFEPYFFASDSPEYRRAKDSYTDIAGMRLFTKTRWTRDTVGKQTGAYPELIGPSYDVENFYPGQYVRSPNTPLVIIAMVRPNSPRRSPELTMRILRRLKSRLGNSVVINIFGTRSDDTGYLAFNRDFEHTCLGELSSPEVADALRESDVFLDLSSFQAMGLTAMEAMSSGVAVIGPQNGGLAEIIDDRKSGLLVDTTDEDACFATACRLIADRQLREHLRDQAFSVTRWTPTRSASRILEIVFGDTGQATSCPTGEKTGSGVADEC</sequence>
<gene>
    <name evidence="6" type="ORF">IPK02_17615</name>
</gene>
<dbReference type="SUPFAM" id="SSF53448">
    <property type="entry name" value="Nucleotide-diphospho-sugar transferases"/>
    <property type="match status" value="1"/>
</dbReference>
<feature type="domain" description="Glycosyl transferase family 1" evidence="4">
    <location>
        <begin position="544"/>
        <end position="692"/>
    </location>
</feature>
<comment type="caution">
    <text evidence="6">The sequence shown here is derived from an EMBL/GenBank/DDBJ whole genome shotgun (WGS) entry which is preliminary data.</text>
</comment>
<dbReference type="Pfam" id="PF00535">
    <property type="entry name" value="Glycos_transf_2"/>
    <property type="match status" value="1"/>
</dbReference>
<dbReference type="PANTHER" id="PTHR43179">
    <property type="entry name" value="RHAMNOSYLTRANSFERASE WBBL"/>
    <property type="match status" value="1"/>
</dbReference>
<feature type="domain" description="Glycosyltransferase 2-like" evidence="5">
    <location>
        <begin position="79"/>
        <end position="189"/>
    </location>
</feature>
<dbReference type="Gene3D" id="3.40.50.11090">
    <property type="match status" value="1"/>
</dbReference>
<dbReference type="PANTHER" id="PTHR43179:SF12">
    <property type="entry name" value="GALACTOFURANOSYLTRANSFERASE GLFT2"/>
    <property type="match status" value="1"/>
</dbReference>
<accession>A0A935TBU0</accession>
<name>A0A935TBU0_9PROT</name>
<dbReference type="AlphaFoldDB" id="A0A935TBU0"/>
<dbReference type="SUPFAM" id="SSF53756">
    <property type="entry name" value="UDP-Glycosyltransferase/glycogen phosphorylase"/>
    <property type="match status" value="1"/>
</dbReference>
<evidence type="ECO:0000259" key="5">
    <source>
        <dbReference type="Pfam" id="PF00535"/>
    </source>
</evidence>
<dbReference type="CDD" id="cd03801">
    <property type="entry name" value="GT4_PimA-like"/>
    <property type="match status" value="1"/>
</dbReference>
<proteinExistence type="inferred from homology"/>
<dbReference type="Gene3D" id="3.90.550.10">
    <property type="entry name" value="Spore Coat Polysaccharide Biosynthesis Protein SpsA, Chain A"/>
    <property type="match status" value="1"/>
</dbReference>
<evidence type="ECO:0000259" key="4">
    <source>
        <dbReference type="Pfam" id="PF00534"/>
    </source>
</evidence>
<keyword evidence="2" id="KW-0328">Glycosyltransferase</keyword>
<dbReference type="Proteomes" id="UP000706151">
    <property type="component" value="Unassembled WGS sequence"/>
</dbReference>
<evidence type="ECO:0000313" key="6">
    <source>
        <dbReference type="EMBL" id="MBK7955621.1"/>
    </source>
</evidence>
<dbReference type="Pfam" id="PF00534">
    <property type="entry name" value="Glycos_transf_1"/>
    <property type="match status" value="1"/>
</dbReference>
<organism evidence="6 7">
    <name type="scientific">Candidatus Accumulibacter affinis</name>
    <dbReference type="NCBI Taxonomy" id="2954384"/>
    <lineage>
        <taxon>Bacteria</taxon>
        <taxon>Pseudomonadati</taxon>
        <taxon>Pseudomonadota</taxon>
        <taxon>Betaproteobacteria</taxon>
        <taxon>Candidatus Accumulibacter</taxon>
    </lineage>
</organism>
<evidence type="ECO:0000256" key="1">
    <source>
        <dbReference type="ARBA" id="ARBA00006739"/>
    </source>
</evidence>
<dbReference type="EMBL" id="JADJOT010000010">
    <property type="protein sequence ID" value="MBK7955621.1"/>
    <property type="molecule type" value="Genomic_DNA"/>
</dbReference>